<name>A0ABW0R327_9BACL</name>
<dbReference type="EMBL" id="JBHSNC010000027">
    <property type="protein sequence ID" value="MFC5529644.1"/>
    <property type="molecule type" value="Genomic_DNA"/>
</dbReference>
<reference evidence="2" key="1">
    <citation type="journal article" date="2019" name="Int. J. Syst. Evol. Microbiol.">
        <title>The Global Catalogue of Microorganisms (GCM) 10K type strain sequencing project: providing services to taxonomists for standard genome sequencing and annotation.</title>
        <authorList>
            <consortium name="The Broad Institute Genomics Platform"/>
            <consortium name="The Broad Institute Genome Sequencing Center for Infectious Disease"/>
            <person name="Wu L."/>
            <person name="Ma J."/>
        </authorList>
    </citation>
    <scope>NUCLEOTIDE SEQUENCE [LARGE SCALE GENOMIC DNA]</scope>
    <source>
        <strain evidence="2">CGMCC 1.18578</strain>
    </source>
</reference>
<proteinExistence type="predicted"/>
<dbReference type="Pfam" id="PF03932">
    <property type="entry name" value="CutC"/>
    <property type="match status" value="1"/>
</dbReference>
<dbReference type="SUPFAM" id="SSF110395">
    <property type="entry name" value="CutC-like"/>
    <property type="match status" value="1"/>
</dbReference>
<accession>A0ABW0R327</accession>
<protein>
    <submittedName>
        <fullName evidence="1">Copper homeostasis protein CutC</fullName>
    </submittedName>
</protein>
<organism evidence="1 2">
    <name type="scientific">Cohnella yongneupensis</name>
    <dbReference type="NCBI Taxonomy" id="425006"/>
    <lineage>
        <taxon>Bacteria</taxon>
        <taxon>Bacillati</taxon>
        <taxon>Bacillota</taxon>
        <taxon>Bacilli</taxon>
        <taxon>Bacillales</taxon>
        <taxon>Paenibacillaceae</taxon>
        <taxon>Cohnella</taxon>
    </lineage>
</organism>
<evidence type="ECO:0000313" key="2">
    <source>
        <dbReference type="Proteomes" id="UP001596108"/>
    </source>
</evidence>
<gene>
    <name evidence="1" type="ORF">ACFPQ4_09305</name>
</gene>
<dbReference type="Gene3D" id="3.20.20.380">
    <property type="entry name" value="Copper homeostasis (CutC) domain"/>
    <property type="match status" value="1"/>
</dbReference>
<dbReference type="Proteomes" id="UP001596108">
    <property type="component" value="Unassembled WGS sequence"/>
</dbReference>
<dbReference type="InterPro" id="IPR005627">
    <property type="entry name" value="CutC-like"/>
</dbReference>
<keyword evidence="2" id="KW-1185">Reference proteome</keyword>
<dbReference type="InterPro" id="IPR036822">
    <property type="entry name" value="CutC-like_dom_sf"/>
</dbReference>
<dbReference type="RefSeq" id="WP_378111541.1">
    <property type="nucleotide sequence ID" value="NZ_JBHSNC010000027.1"/>
</dbReference>
<evidence type="ECO:0000313" key="1">
    <source>
        <dbReference type="EMBL" id="MFC5529644.1"/>
    </source>
</evidence>
<comment type="caution">
    <text evidence="1">The sequence shown here is derived from an EMBL/GenBank/DDBJ whole genome shotgun (WGS) entry which is preliminary data.</text>
</comment>
<sequence length="47" mass="4954">MIIEVIATSTEDILQAAAGGADRIELCAGLQEAVNANLVRKIKEISN</sequence>